<dbReference type="AlphaFoldDB" id="A0AAN7UPG7"/>
<comment type="caution">
    <text evidence="1">The sequence shown here is derived from an EMBL/GenBank/DDBJ whole genome shotgun (WGS) entry which is preliminary data.</text>
</comment>
<keyword evidence="2" id="KW-1185">Reference proteome</keyword>
<proteinExistence type="predicted"/>
<reference evidence="1 2" key="1">
    <citation type="submission" date="2023-10" db="EMBL/GenBank/DDBJ databases">
        <title>Draft genome sequence of Xylaria bambusicola isolate GMP-LS, the root and basal stem rot pathogen of sugarcane in Indonesia.</title>
        <authorList>
            <person name="Selvaraj P."/>
            <person name="Muralishankar V."/>
            <person name="Muruganantham S."/>
            <person name="Sp S."/>
            <person name="Haryani S."/>
            <person name="Lau K.J.X."/>
            <person name="Naqvi N.I."/>
        </authorList>
    </citation>
    <scope>NUCLEOTIDE SEQUENCE [LARGE SCALE GENOMIC DNA]</scope>
    <source>
        <strain evidence="1">GMP-LS</strain>
    </source>
</reference>
<sequence>MAKRMNTRRICIAFDSGFRQLDPVLSRICRVDEYNVALGYMGYGYCVLDGETQGVQQFITTYSLAQ</sequence>
<organism evidence="1 2">
    <name type="scientific">Xylaria bambusicola</name>
    <dbReference type="NCBI Taxonomy" id="326684"/>
    <lineage>
        <taxon>Eukaryota</taxon>
        <taxon>Fungi</taxon>
        <taxon>Dikarya</taxon>
        <taxon>Ascomycota</taxon>
        <taxon>Pezizomycotina</taxon>
        <taxon>Sordariomycetes</taxon>
        <taxon>Xylariomycetidae</taxon>
        <taxon>Xylariales</taxon>
        <taxon>Xylariaceae</taxon>
        <taxon>Xylaria</taxon>
    </lineage>
</organism>
<evidence type="ECO:0000313" key="2">
    <source>
        <dbReference type="Proteomes" id="UP001305414"/>
    </source>
</evidence>
<gene>
    <name evidence="1" type="ORF">RRF57_005114</name>
</gene>
<dbReference type="Proteomes" id="UP001305414">
    <property type="component" value="Unassembled WGS sequence"/>
</dbReference>
<accession>A0AAN7UPG7</accession>
<name>A0AAN7UPG7_9PEZI</name>
<protein>
    <submittedName>
        <fullName evidence="1">Uncharacterized protein</fullName>
    </submittedName>
</protein>
<evidence type="ECO:0000313" key="1">
    <source>
        <dbReference type="EMBL" id="KAK5629399.1"/>
    </source>
</evidence>
<dbReference type="EMBL" id="JAWHQM010000011">
    <property type="protein sequence ID" value="KAK5629399.1"/>
    <property type="molecule type" value="Genomic_DNA"/>
</dbReference>